<evidence type="ECO:0000313" key="3">
    <source>
        <dbReference type="EnsemblMetazoa" id="MDOA008248-PA"/>
    </source>
</evidence>
<keyword evidence="1" id="KW-0732">Signal</keyword>
<dbReference type="GO" id="GO:0004869">
    <property type="term" value="F:cysteine-type endopeptidase inhibitor activity"/>
    <property type="evidence" value="ECO:0007669"/>
    <property type="project" value="InterPro"/>
</dbReference>
<evidence type="ECO:0000313" key="5">
    <source>
        <dbReference type="RefSeq" id="XP_005182863.1"/>
    </source>
</evidence>
<dbReference type="Gene3D" id="3.10.450.10">
    <property type="match status" value="1"/>
</dbReference>
<dbReference type="VEuPathDB" id="VectorBase:MDOA008248"/>
<feature type="chain" id="PRO_5044560884" evidence="1">
    <location>
        <begin position="19"/>
        <end position="119"/>
    </location>
</feature>
<organism evidence="3">
    <name type="scientific">Musca domestica</name>
    <name type="common">House fly</name>
    <dbReference type="NCBI Taxonomy" id="7370"/>
    <lineage>
        <taxon>Eukaryota</taxon>
        <taxon>Metazoa</taxon>
        <taxon>Ecdysozoa</taxon>
        <taxon>Arthropoda</taxon>
        <taxon>Hexapoda</taxon>
        <taxon>Insecta</taxon>
        <taxon>Pterygota</taxon>
        <taxon>Neoptera</taxon>
        <taxon>Endopterygota</taxon>
        <taxon>Diptera</taxon>
        <taxon>Brachycera</taxon>
        <taxon>Muscomorpha</taxon>
        <taxon>Muscoidea</taxon>
        <taxon>Muscidae</taxon>
        <taxon>Musca</taxon>
    </lineage>
</organism>
<proteinExistence type="predicted"/>
<accession>A0A1I8MTB7</accession>
<evidence type="ECO:0000256" key="1">
    <source>
        <dbReference type="SAM" id="SignalP"/>
    </source>
</evidence>
<dbReference type="RefSeq" id="XP_005182863.1">
    <property type="nucleotide sequence ID" value="XM_005182806.3"/>
</dbReference>
<dbReference type="InterPro" id="IPR046350">
    <property type="entry name" value="Cystatin_sf"/>
</dbReference>
<reference evidence="5" key="2">
    <citation type="submission" date="2025-04" db="UniProtKB">
        <authorList>
            <consortium name="RefSeq"/>
        </authorList>
    </citation>
    <scope>IDENTIFICATION</scope>
    <source>
        <strain evidence="5">Aabys</strain>
    </source>
</reference>
<name>A0A1I8MTB7_MUSDO</name>
<dbReference type="Pfam" id="PF00031">
    <property type="entry name" value="Cystatin"/>
    <property type="match status" value="1"/>
</dbReference>
<dbReference type="AlphaFoldDB" id="A0A1I8MTB7"/>
<dbReference type="GeneID" id="101893644"/>
<gene>
    <name evidence="3" type="primary">101893644</name>
    <name evidence="5" type="synonym">LOC101893644</name>
</gene>
<evidence type="ECO:0000313" key="4">
    <source>
        <dbReference type="Proteomes" id="UP001652621"/>
    </source>
</evidence>
<feature type="signal peptide" evidence="1">
    <location>
        <begin position="1"/>
        <end position="18"/>
    </location>
</feature>
<feature type="domain" description="Cystatin" evidence="2">
    <location>
        <begin position="36"/>
        <end position="90"/>
    </location>
</feature>
<evidence type="ECO:0000259" key="2">
    <source>
        <dbReference type="Pfam" id="PF00031"/>
    </source>
</evidence>
<dbReference type="OrthoDB" id="6357437at2759"/>
<reference evidence="3" key="1">
    <citation type="submission" date="2020-05" db="UniProtKB">
        <authorList>
            <consortium name="EnsemblMetazoa"/>
        </authorList>
    </citation>
    <scope>IDENTIFICATION</scope>
    <source>
        <strain evidence="3">Aabys</strain>
    </source>
</reference>
<dbReference type="InterPro" id="IPR000010">
    <property type="entry name" value="Cystatin_dom"/>
</dbReference>
<dbReference type="KEGG" id="mde:101893644"/>
<sequence>MMKFLVVAFFAVLAIAKANEFCAGCVTTVTDDKGLERATNTLNNSLKKLAAGEGPHYKLVKINSATSQVIRGHLFRINADLEDENGHTKTCDIKIIEFTDVNITFNCPEEQEVSRTHSY</sequence>
<dbReference type="Proteomes" id="UP001652621">
    <property type="component" value="Unplaced"/>
</dbReference>
<dbReference type="SUPFAM" id="SSF54403">
    <property type="entry name" value="Cystatin/monellin"/>
    <property type="match status" value="1"/>
</dbReference>
<dbReference type="VEuPathDB" id="VectorBase:MDOMA2_009995"/>
<keyword evidence="4" id="KW-1185">Reference proteome</keyword>
<dbReference type="EnsemblMetazoa" id="MDOA008248-RA">
    <property type="protein sequence ID" value="MDOA008248-PA"/>
    <property type="gene ID" value="MDOA008248"/>
</dbReference>
<protein>
    <submittedName>
        <fullName evidence="5">Sarcocystatin-A</fullName>
    </submittedName>
</protein>